<evidence type="ECO:0000313" key="3">
    <source>
        <dbReference type="Proteomes" id="UP001437256"/>
    </source>
</evidence>
<gene>
    <name evidence="2" type="ORF">AAF712_007976</name>
</gene>
<organism evidence="2 3">
    <name type="scientific">Marasmius tenuissimus</name>
    <dbReference type="NCBI Taxonomy" id="585030"/>
    <lineage>
        <taxon>Eukaryota</taxon>
        <taxon>Fungi</taxon>
        <taxon>Dikarya</taxon>
        <taxon>Basidiomycota</taxon>
        <taxon>Agaricomycotina</taxon>
        <taxon>Agaricomycetes</taxon>
        <taxon>Agaricomycetidae</taxon>
        <taxon>Agaricales</taxon>
        <taxon>Marasmiineae</taxon>
        <taxon>Marasmiaceae</taxon>
        <taxon>Marasmius</taxon>
    </lineage>
</organism>
<proteinExistence type="predicted"/>
<reference evidence="2 3" key="1">
    <citation type="submission" date="2024-05" db="EMBL/GenBank/DDBJ databases">
        <title>A draft genome resource for the thread blight pathogen Marasmius tenuissimus strain MS-2.</title>
        <authorList>
            <person name="Yulfo-Soto G.E."/>
            <person name="Baruah I.K."/>
            <person name="Amoako-Attah I."/>
            <person name="Bukari Y."/>
            <person name="Meinhardt L.W."/>
            <person name="Bailey B.A."/>
            <person name="Cohen S.P."/>
        </authorList>
    </citation>
    <scope>NUCLEOTIDE SEQUENCE [LARGE SCALE GENOMIC DNA]</scope>
    <source>
        <strain evidence="2 3">MS-2</strain>
    </source>
</reference>
<comment type="caution">
    <text evidence="2">The sequence shown here is derived from an EMBL/GenBank/DDBJ whole genome shotgun (WGS) entry which is preliminary data.</text>
</comment>
<evidence type="ECO:0000313" key="2">
    <source>
        <dbReference type="EMBL" id="KAL0065140.1"/>
    </source>
</evidence>
<evidence type="ECO:0000256" key="1">
    <source>
        <dbReference type="SAM" id="MobiDB-lite"/>
    </source>
</evidence>
<protein>
    <submittedName>
        <fullName evidence="2">Uncharacterized protein</fullName>
    </submittedName>
</protein>
<name>A0ABR2ZUZ2_9AGAR</name>
<accession>A0ABR2ZUZ2</accession>
<feature type="region of interest" description="Disordered" evidence="1">
    <location>
        <begin position="1"/>
        <end position="23"/>
    </location>
</feature>
<keyword evidence="3" id="KW-1185">Reference proteome</keyword>
<sequence length="161" mass="17533">MSFLFSKSKSKKRSSDPEKGPASTATNALAAISGVPAPVLETLQDVARLAPAPYLSIICSVALWILEAVQTFKENKEAYKGLGEDTCGVVYAINDTCQGFMKENTTWTTELEEKLSKIWVYSFYGPLLLEFRPMITPLGPSNRSKALSADSCAEVDLRGDS</sequence>
<dbReference type="Proteomes" id="UP001437256">
    <property type="component" value="Unassembled WGS sequence"/>
</dbReference>
<dbReference type="EMBL" id="JBBXMP010000052">
    <property type="protein sequence ID" value="KAL0065140.1"/>
    <property type="molecule type" value="Genomic_DNA"/>
</dbReference>